<evidence type="ECO:0000313" key="7">
    <source>
        <dbReference type="Proteomes" id="UP000004310"/>
    </source>
</evidence>
<comment type="subcellular location">
    <subcellularLocation>
        <location evidence="1">Endomembrane system</location>
        <topology evidence="1">Multi-pass membrane protein</topology>
    </subcellularLocation>
</comment>
<feature type="transmembrane region" description="Helical" evidence="5">
    <location>
        <begin position="38"/>
        <end position="61"/>
    </location>
</feature>
<keyword evidence="4 5" id="KW-0472">Membrane</keyword>
<dbReference type="STRING" id="217511.GCA_001463845_00445"/>
<dbReference type="HOGENOM" id="CLU_065200_4_0_5"/>
<evidence type="ECO:0000256" key="2">
    <source>
        <dbReference type="ARBA" id="ARBA00022692"/>
    </source>
</evidence>
<organism evidence="6 7">
    <name type="scientific">Fulvimarina pelagi HTCC2506</name>
    <dbReference type="NCBI Taxonomy" id="314231"/>
    <lineage>
        <taxon>Bacteria</taxon>
        <taxon>Pseudomonadati</taxon>
        <taxon>Pseudomonadota</taxon>
        <taxon>Alphaproteobacteria</taxon>
        <taxon>Hyphomicrobiales</taxon>
        <taxon>Aurantimonadaceae</taxon>
        <taxon>Fulvimarina</taxon>
    </lineage>
</organism>
<gene>
    <name evidence="6" type="ORF">FP2506_08381</name>
</gene>
<evidence type="ECO:0000256" key="4">
    <source>
        <dbReference type="ARBA" id="ARBA00023136"/>
    </source>
</evidence>
<name>Q0G670_9HYPH</name>
<dbReference type="Gene3D" id="1.20.120.1630">
    <property type="match status" value="1"/>
</dbReference>
<dbReference type="InterPro" id="IPR007318">
    <property type="entry name" value="Phopholipid_MeTrfase"/>
</dbReference>
<dbReference type="Pfam" id="PF04191">
    <property type="entry name" value="PEMT"/>
    <property type="match status" value="1"/>
</dbReference>
<comment type="caution">
    <text evidence="6">The sequence shown here is derived from an EMBL/GenBank/DDBJ whole genome shotgun (WGS) entry which is preliminary data.</text>
</comment>
<evidence type="ECO:0000256" key="3">
    <source>
        <dbReference type="ARBA" id="ARBA00022989"/>
    </source>
</evidence>
<proteinExistence type="predicted"/>
<dbReference type="GO" id="GO:0012505">
    <property type="term" value="C:endomembrane system"/>
    <property type="evidence" value="ECO:0007669"/>
    <property type="project" value="UniProtKB-SubCell"/>
</dbReference>
<reference evidence="6 7" key="1">
    <citation type="journal article" date="2010" name="J. Bacteriol.">
        <title>Genome sequence of Fulvimarina pelagi HTCC2506T, a Mn(II)-oxidizing alphaproteobacterium possessing an aerobic anoxygenic photosynthetic gene cluster and Xanthorhodopsin.</title>
        <authorList>
            <person name="Kang I."/>
            <person name="Oh H.M."/>
            <person name="Lim S.I."/>
            <person name="Ferriera S."/>
            <person name="Giovannoni S.J."/>
            <person name="Cho J.C."/>
        </authorList>
    </citation>
    <scope>NUCLEOTIDE SEQUENCE [LARGE SCALE GENOMIC DNA]</scope>
    <source>
        <strain evidence="6 7">HTCC2506</strain>
    </source>
</reference>
<dbReference type="eggNOG" id="COG2020">
    <property type="taxonomic scope" value="Bacteria"/>
</dbReference>
<keyword evidence="3 5" id="KW-1133">Transmembrane helix</keyword>
<protein>
    <recommendedName>
        <fullName evidence="8">Isoprenylcysteine carboxylmethyltransferase family protein</fullName>
    </recommendedName>
</protein>
<feature type="transmembrane region" description="Helical" evidence="5">
    <location>
        <begin position="12"/>
        <end position="32"/>
    </location>
</feature>
<evidence type="ECO:0000256" key="1">
    <source>
        <dbReference type="ARBA" id="ARBA00004127"/>
    </source>
</evidence>
<evidence type="ECO:0008006" key="8">
    <source>
        <dbReference type="Google" id="ProtNLM"/>
    </source>
</evidence>
<dbReference type="Proteomes" id="UP000004310">
    <property type="component" value="Unassembled WGS sequence"/>
</dbReference>
<evidence type="ECO:0000256" key="5">
    <source>
        <dbReference type="SAM" id="Phobius"/>
    </source>
</evidence>
<dbReference type="AlphaFoldDB" id="Q0G670"/>
<dbReference type="EMBL" id="AATP01000001">
    <property type="protein sequence ID" value="EAU42844.1"/>
    <property type="molecule type" value="Genomic_DNA"/>
</dbReference>
<dbReference type="RefSeq" id="WP_007066818.1">
    <property type="nucleotide sequence ID" value="NZ_DS022272.1"/>
</dbReference>
<keyword evidence="2 5" id="KW-0812">Transmembrane</keyword>
<sequence length="151" mass="16516">MAMRDKFPDLPPIWAAGFFVAEWVAASVLPIVTFGAPLTAALGAIFAFAGFAIAIWAAIWFGRKKTAIEPGETPTALIVEGPFRINRNPIYTGMALVLIGVALWLGGLSSLLIALSFPSVITTRFVRDEEARLRKAFGAEAERYFAKSRRW</sequence>
<feature type="transmembrane region" description="Helical" evidence="5">
    <location>
        <begin position="94"/>
        <end position="117"/>
    </location>
</feature>
<evidence type="ECO:0000313" key="6">
    <source>
        <dbReference type="EMBL" id="EAU42844.1"/>
    </source>
</evidence>
<accession>Q0G670</accession>
<keyword evidence="7" id="KW-1185">Reference proteome</keyword>